<evidence type="ECO:0008006" key="3">
    <source>
        <dbReference type="Google" id="ProtNLM"/>
    </source>
</evidence>
<dbReference type="AlphaFoldDB" id="A0A1G7LZW8"/>
<dbReference type="SUPFAM" id="SSF48452">
    <property type="entry name" value="TPR-like"/>
    <property type="match status" value="1"/>
</dbReference>
<proteinExistence type="predicted"/>
<accession>A0A1G7LZW8</accession>
<keyword evidence="2" id="KW-1185">Reference proteome</keyword>
<evidence type="ECO:0000313" key="1">
    <source>
        <dbReference type="EMBL" id="SDF55047.1"/>
    </source>
</evidence>
<dbReference type="EMBL" id="FNAI01000020">
    <property type="protein sequence ID" value="SDF55047.1"/>
    <property type="molecule type" value="Genomic_DNA"/>
</dbReference>
<dbReference type="InterPro" id="IPR011990">
    <property type="entry name" value="TPR-like_helical_dom_sf"/>
</dbReference>
<evidence type="ECO:0000313" key="2">
    <source>
        <dbReference type="Proteomes" id="UP000199072"/>
    </source>
</evidence>
<sequence length="481" mass="54218">MGGLHFIMINIRTHIFRASSVIGLMLFLLGCSTYNQSIAPYYKSVSTANYAQAEKDLDKNSLIQKPRNKLLYLMEKGRISHLRGEYENSNKYFNEADQLLDQGLTSASDEAVGVLLNSMSQRYKGEDFEKFMIHYYKALNYLYLHKTEDAIVEARRITLQANTQGDKFNNKDSRYSNDAFSLMLQGMLYESNNDVNNAFISYRNAAEIYLKSPDKTYYGTPMPLGLQQDVIRTAQLNGFTTEADQFETTFGINYQPTKPSEGGDLIFFWENGLAPVKTQVDLFFSLIRNSDGNLFFTDAAGGLVIPFDYNGDRSKVNTKSVESLRAAFPKYVAQTPYYSSASIISNNTQIPFVKAEDINELAFKTLQQRMLKEMGKVLSRLAVKKIAEYSVRAAAESNGKTNGLLEGLGYGLQLYSLLSEKADTRNWQTLPAYISYARIPLQKGDNQVSIKLTNAQGAIETKTINVQGTGKLQFYNYATLR</sequence>
<dbReference type="Proteomes" id="UP000199072">
    <property type="component" value="Unassembled WGS sequence"/>
</dbReference>
<dbReference type="Gene3D" id="1.25.40.10">
    <property type="entry name" value="Tetratricopeptide repeat domain"/>
    <property type="match status" value="1"/>
</dbReference>
<protein>
    <recommendedName>
        <fullName evidence="3">Tetratricopeptide repeat-containing protein</fullName>
    </recommendedName>
</protein>
<name>A0A1G7LZW8_9SPHI</name>
<dbReference type="STRING" id="1391627.SAMN05216464_12015"/>
<organism evidence="1 2">
    <name type="scientific">Mucilaginibacter pineti</name>
    <dbReference type="NCBI Taxonomy" id="1391627"/>
    <lineage>
        <taxon>Bacteria</taxon>
        <taxon>Pseudomonadati</taxon>
        <taxon>Bacteroidota</taxon>
        <taxon>Sphingobacteriia</taxon>
        <taxon>Sphingobacteriales</taxon>
        <taxon>Sphingobacteriaceae</taxon>
        <taxon>Mucilaginibacter</taxon>
    </lineage>
</organism>
<reference evidence="1 2" key="1">
    <citation type="submission" date="2016-10" db="EMBL/GenBank/DDBJ databases">
        <authorList>
            <person name="de Groot N.N."/>
        </authorList>
    </citation>
    <scope>NUCLEOTIDE SEQUENCE [LARGE SCALE GENOMIC DNA]</scope>
    <source>
        <strain evidence="1 2">47C3B</strain>
    </source>
</reference>
<gene>
    <name evidence="1" type="ORF">SAMN05216464_12015</name>
</gene>